<gene>
    <name evidence="2" type="ORF">K489DRAFT_374270</name>
</gene>
<dbReference type="AlphaFoldDB" id="A0A6J3LRG1"/>
<reference evidence="2" key="1">
    <citation type="submission" date="2020-01" db="EMBL/GenBank/DDBJ databases">
        <authorList>
            <consortium name="DOE Joint Genome Institute"/>
            <person name="Haridas S."/>
            <person name="Albert R."/>
            <person name="Binder M."/>
            <person name="Bloem J."/>
            <person name="Labutti K."/>
            <person name="Salamov A."/>
            <person name="Andreopoulos B."/>
            <person name="Baker S.E."/>
            <person name="Barry K."/>
            <person name="Bills G."/>
            <person name="Bluhm B.H."/>
            <person name="Cannon C."/>
            <person name="Castanera R."/>
            <person name="Culley D.E."/>
            <person name="Daum C."/>
            <person name="Ezra D."/>
            <person name="Gonzalez J.B."/>
            <person name="Henrissat B."/>
            <person name="Kuo A."/>
            <person name="Liang C."/>
            <person name="Lipzen A."/>
            <person name="Lutzoni F."/>
            <person name="Magnuson J."/>
            <person name="Mondo S."/>
            <person name="Nolan M."/>
            <person name="Ohm R."/>
            <person name="Pangilinan J."/>
            <person name="Park H.-J."/>
            <person name="Ramirez L."/>
            <person name="Alfaro M."/>
            <person name="Sun H."/>
            <person name="Tritt A."/>
            <person name="Yoshinaga Y."/>
            <person name="Zwiers L.-H."/>
            <person name="Turgeon B.G."/>
            <person name="Goodwin S.B."/>
            <person name="Spatafora J.W."/>
            <person name="Crous P.W."/>
            <person name="Grigoriev I.V."/>
        </authorList>
    </citation>
    <scope>NUCLEOTIDE SEQUENCE</scope>
    <source>
        <strain evidence="2">CBS 342.82</strain>
    </source>
</reference>
<proteinExistence type="predicted"/>
<protein>
    <submittedName>
        <fullName evidence="2">Uncharacterized protein</fullName>
    </submittedName>
</protein>
<reference evidence="2" key="2">
    <citation type="submission" date="2020-04" db="EMBL/GenBank/DDBJ databases">
        <authorList>
            <consortium name="NCBI Genome Project"/>
        </authorList>
    </citation>
    <scope>NUCLEOTIDE SEQUENCE</scope>
    <source>
        <strain evidence="2">CBS 342.82</strain>
    </source>
</reference>
<evidence type="ECO:0000313" key="2">
    <source>
        <dbReference type="RefSeq" id="XP_033455462.1"/>
    </source>
</evidence>
<organism evidence="2">
    <name type="scientific">Dissoconium aciculare CBS 342.82</name>
    <dbReference type="NCBI Taxonomy" id="1314786"/>
    <lineage>
        <taxon>Eukaryota</taxon>
        <taxon>Fungi</taxon>
        <taxon>Dikarya</taxon>
        <taxon>Ascomycota</taxon>
        <taxon>Pezizomycotina</taxon>
        <taxon>Dothideomycetes</taxon>
        <taxon>Dothideomycetidae</taxon>
        <taxon>Mycosphaerellales</taxon>
        <taxon>Dissoconiaceae</taxon>
        <taxon>Dissoconium</taxon>
    </lineage>
</organism>
<name>A0A6J3LRG1_9PEZI</name>
<evidence type="ECO:0000313" key="1">
    <source>
        <dbReference type="Proteomes" id="UP000504637"/>
    </source>
</evidence>
<dbReference type="GeneID" id="54361310"/>
<dbReference type="RefSeq" id="XP_033455462.1">
    <property type="nucleotide sequence ID" value="XM_033603510.1"/>
</dbReference>
<reference evidence="2" key="3">
    <citation type="submission" date="2025-08" db="UniProtKB">
        <authorList>
            <consortium name="RefSeq"/>
        </authorList>
    </citation>
    <scope>IDENTIFICATION</scope>
    <source>
        <strain evidence="2">CBS 342.82</strain>
    </source>
</reference>
<accession>A0A6J3LRG1</accession>
<sequence>MYLPQYDCAVFTPDGAGRAPALPPPPLLLQRALQFYLDNSPSHSLLLIRRAASNHKQSNYAAAAAPPPSISLCGVKPTSYSSLLRTDLSLSPPGLLLLSPHTLLTSTLHTYAMGKTFPLLLHHHHQHLYLTFTVSTNTSTLFYYLVAPTTLIAARVVTDPHSPSLLLPRASQETTVRHHFLHRTTLQSAYIFISRRRRISLSRTP</sequence>
<dbReference type="Proteomes" id="UP000504637">
    <property type="component" value="Unplaced"/>
</dbReference>
<keyword evidence="1" id="KW-1185">Reference proteome</keyword>